<protein>
    <submittedName>
        <fullName evidence="1">Uncharacterized protein</fullName>
    </submittedName>
</protein>
<evidence type="ECO:0000313" key="2">
    <source>
        <dbReference type="Proteomes" id="UP000799423"/>
    </source>
</evidence>
<accession>A0A6A7AM62</accession>
<evidence type="ECO:0000313" key="1">
    <source>
        <dbReference type="EMBL" id="KAF2844241.1"/>
    </source>
</evidence>
<feature type="non-terminal residue" evidence="1">
    <location>
        <position position="1"/>
    </location>
</feature>
<reference evidence="1" key="1">
    <citation type="submission" date="2020-01" db="EMBL/GenBank/DDBJ databases">
        <authorList>
            <consortium name="DOE Joint Genome Institute"/>
            <person name="Haridas S."/>
            <person name="Albert R."/>
            <person name="Binder M."/>
            <person name="Bloem J."/>
            <person name="Labutti K."/>
            <person name="Salamov A."/>
            <person name="Andreopoulos B."/>
            <person name="Baker S.E."/>
            <person name="Barry K."/>
            <person name="Bills G."/>
            <person name="Bluhm B.H."/>
            <person name="Cannon C."/>
            <person name="Castanera R."/>
            <person name="Culley D.E."/>
            <person name="Daum C."/>
            <person name="Ezra D."/>
            <person name="Gonzalez J.B."/>
            <person name="Henrissat B."/>
            <person name="Kuo A."/>
            <person name="Liang C."/>
            <person name="Lipzen A."/>
            <person name="Lutzoni F."/>
            <person name="Magnuson J."/>
            <person name="Mondo S."/>
            <person name="Nolan M."/>
            <person name="Ohm R."/>
            <person name="Pangilinan J."/>
            <person name="Park H.-J."/>
            <person name="Ramirez L."/>
            <person name="Alfaro M."/>
            <person name="Sun H."/>
            <person name="Tritt A."/>
            <person name="Yoshinaga Y."/>
            <person name="Zwiers L.-H."/>
            <person name="Turgeon B.G."/>
            <person name="Goodwin S.B."/>
            <person name="Spatafora J.W."/>
            <person name="Crous P.W."/>
            <person name="Grigoriev I.V."/>
        </authorList>
    </citation>
    <scope>NUCLEOTIDE SEQUENCE</scope>
    <source>
        <strain evidence="1">IPT5</strain>
    </source>
</reference>
<gene>
    <name evidence="1" type="ORF">T440DRAFT_473550</name>
</gene>
<organism evidence="1 2">
    <name type="scientific">Plenodomus tracheiphilus IPT5</name>
    <dbReference type="NCBI Taxonomy" id="1408161"/>
    <lineage>
        <taxon>Eukaryota</taxon>
        <taxon>Fungi</taxon>
        <taxon>Dikarya</taxon>
        <taxon>Ascomycota</taxon>
        <taxon>Pezizomycotina</taxon>
        <taxon>Dothideomycetes</taxon>
        <taxon>Pleosporomycetidae</taxon>
        <taxon>Pleosporales</taxon>
        <taxon>Pleosporineae</taxon>
        <taxon>Leptosphaeriaceae</taxon>
        <taxon>Plenodomus</taxon>
    </lineage>
</organism>
<sequence length="64" mass="6847">GASELAGTAVFADGARVGECCVCVLRLEGQFKMRVVRPGSFAGQTTMSSNLSNRVWTFSSSWQT</sequence>
<name>A0A6A7AM62_9PLEO</name>
<keyword evidence="2" id="KW-1185">Reference proteome</keyword>
<dbReference type="Proteomes" id="UP000799423">
    <property type="component" value="Unassembled WGS sequence"/>
</dbReference>
<dbReference type="AlphaFoldDB" id="A0A6A7AM62"/>
<dbReference type="EMBL" id="MU006397">
    <property type="protein sequence ID" value="KAF2844241.1"/>
    <property type="molecule type" value="Genomic_DNA"/>
</dbReference>
<proteinExistence type="predicted"/>